<dbReference type="InterPro" id="IPR056911">
    <property type="entry name" value="Phage_Znf_bind_put"/>
</dbReference>
<reference evidence="2 3" key="1">
    <citation type="submission" date="2024-09" db="EMBL/GenBank/DDBJ databases">
        <authorList>
            <person name="Lee S.D."/>
        </authorList>
    </citation>
    <scope>NUCLEOTIDE SEQUENCE [LARGE SCALE GENOMIC DNA]</scope>
    <source>
        <strain evidence="2 3">N8-3</strain>
    </source>
</reference>
<dbReference type="RefSeq" id="WP_380542741.1">
    <property type="nucleotide sequence ID" value="NZ_JBHFAB010000030.1"/>
</dbReference>
<comment type="caution">
    <text evidence="2">The sequence shown here is derived from an EMBL/GenBank/DDBJ whole genome shotgun (WGS) entry which is preliminary data.</text>
</comment>
<gene>
    <name evidence="2" type="ORF">ACEZDE_29735</name>
</gene>
<evidence type="ECO:0000313" key="2">
    <source>
        <dbReference type="EMBL" id="MFC1420795.1"/>
    </source>
</evidence>
<sequence length="246" mass="26623">MNPTEASQLLGRAAMFDNRKPSAGAAIAWAEALHDVPLDQDALAAVAAYYGAPGEPGERRWLQPHHVRHFRSLPRGERITAANLRYDGHPDETAEESVTNLRALITAAGDGRIAPRPLRALEPAEQAAITSRARIAIEAVKAIGEEATQGLPSRREGVVNVLGVPCPICRMPVGKNCRSRRSKHRGDVHPGRLEDARRIAAGLPPVDPSNTAIEERQRHEAARRALELSGPTVFIPPTRAEVDEAS</sequence>
<feature type="domain" description="DNA-binding phage zinc finger" evidence="1">
    <location>
        <begin position="158"/>
        <end position="205"/>
    </location>
</feature>
<evidence type="ECO:0000313" key="3">
    <source>
        <dbReference type="Proteomes" id="UP001592531"/>
    </source>
</evidence>
<dbReference type="Pfam" id="PF24623">
    <property type="entry name" value="Phage_zn_bind_8"/>
    <property type="match status" value="1"/>
</dbReference>
<dbReference type="EMBL" id="JBHFAB010000030">
    <property type="protein sequence ID" value="MFC1420795.1"/>
    <property type="molecule type" value="Genomic_DNA"/>
</dbReference>
<dbReference type="Proteomes" id="UP001592531">
    <property type="component" value="Unassembled WGS sequence"/>
</dbReference>
<name>A0ABV6W467_9ACTN</name>
<proteinExistence type="predicted"/>
<evidence type="ECO:0000259" key="1">
    <source>
        <dbReference type="Pfam" id="PF24623"/>
    </source>
</evidence>
<organism evidence="2 3">
    <name type="scientific">Streptacidiphilus cavernicola</name>
    <dbReference type="NCBI Taxonomy" id="3342716"/>
    <lineage>
        <taxon>Bacteria</taxon>
        <taxon>Bacillati</taxon>
        <taxon>Actinomycetota</taxon>
        <taxon>Actinomycetes</taxon>
        <taxon>Kitasatosporales</taxon>
        <taxon>Streptomycetaceae</taxon>
        <taxon>Streptacidiphilus</taxon>
    </lineage>
</organism>
<accession>A0ABV6W467</accession>
<keyword evidence="3" id="KW-1185">Reference proteome</keyword>
<protein>
    <recommendedName>
        <fullName evidence="1">DNA-binding phage zinc finger domain-containing protein</fullName>
    </recommendedName>
</protein>